<feature type="region of interest" description="Disordered" evidence="1">
    <location>
        <begin position="59"/>
        <end position="108"/>
    </location>
</feature>
<dbReference type="EMBL" id="PITJ01002550">
    <property type="protein sequence ID" value="TBT97034.1"/>
    <property type="molecule type" value="Genomic_DNA"/>
</dbReference>
<evidence type="ECO:0000256" key="1">
    <source>
        <dbReference type="SAM" id="MobiDB-lite"/>
    </source>
</evidence>
<accession>A0A4Q9KR49</accession>
<protein>
    <submittedName>
        <fullName evidence="2">Uncharacterized protein</fullName>
    </submittedName>
</protein>
<evidence type="ECO:0000313" key="3">
    <source>
        <dbReference type="Proteomes" id="UP000292362"/>
    </source>
</evidence>
<evidence type="ECO:0000313" key="2">
    <source>
        <dbReference type="EMBL" id="TBT97034.1"/>
    </source>
</evidence>
<sequence length="108" mass="12345">MKYSNKPIRNLLIGDKVLLKNNFDIIAKTKRVLLEYFYNNSVFTLTNSIISNRIELENEDGAKNLKPKNKTPPSSQGGTTLEEPTNNINEESDLEEETEVVKEVEKNM</sequence>
<organism evidence="2 3">
    <name type="scientific">Hamiltosporidium tvaerminnensis</name>
    <dbReference type="NCBI Taxonomy" id="1176355"/>
    <lineage>
        <taxon>Eukaryota</taxon>
        <taxon>Fungi</taxon>
        <taxon>Fungi incertae sedis</taxon>
        <taxon>Microsporidia</taxon>
        <taxon>Dubosqiidae</taxon>
        <taxon>Hamiltosporidium</taxon>
    </lineage>
</organism>
<dbReference type="Proteomes" id="UP000292362">
    <property type="component" value="Unassembled WGS sequence"/>
</dbReference>
<gene>
    <name evidence="2" type="ORF">CWI37_2550p0010</name>
</gene>
<dbReference type="VEuPathDB" id="MicrosporidiaDB:CWI37_2550p0010"/>
<feature type="compositionally biased region" description="Polar residues" evidence="1">
    <location>
        <begin position="71"/>
        <end position="89"/>
    </location>
</feature>
<comment type="caution">
    <text evidence="2">The sequence shown here is derived from an EMBL/GenBank/DDBJ whole genome shotgun (WGS) entry which is preliminary data.</text>
</comment>
<feature type="compositionally biased region" description="Basic and acidic residues" evidence="1">
    <location>
        <begin position="99"/>
        <end position="108"/>
    </location>
</feature>
<name>A0A4Q9KR49_9MICR</name>
<dbReference type="AlphaFoldDB" id="A0A4Q9KR49"/>
<proteinExistence type="predicted"/>
<reference evidence="2 3" key="1">
    <citation type="submission" date="2017-12" db="EMBL/GenBank/DDBJ databases">
        <authorList>
            <person name="Pombert J.-F."/>
            <person name="Haag K.L."/>
            <person name="Ebert D."/>
        </authorList>
    </citation>
    <scope>NUCLEOTIDE SEQUENCE [LARGE SCALE GENOMIC DNA]</scope>
    <source>
        <strain evidence="2">FI-OER-3-3</strain>
    </source>
</reference>